<dbReference type="InterPro" id="IPR004380">
    <property type="entry name" value="Asp_race"/>
</dbReference>
<dbReference type="SUPFAM" id="SSF53681">
    <property type="entry name" value="Aspartate/glutamate racemase"/>
    <property type="match status" value="2"/>
</dbReference>
<dbReference type="InterPro" id="IPR001920">
    <property type="entry name" value="Asp/Glu_race"/>
</dbReference>
<dbReference type="Gene3D" id="3.40.50.1860">
    <property type="match status" value="2"/>
</dbReference>
<comment type="similarity">
    <text evidence="1">Belongs to the aspartate/glutamate racemases family.</text>
</comment>
<accession>A0A109RD89</accession>
<dbReference type="PANTHER" id="PTHR21198:SF7">
    <property type="entry name" value="ASPARTATE-GLUTAMATE RACEMASE FAMILY"/>
    <property type="match status" value="1"/>
</dbReference>
<reference evidence="3 5" key="1">
    <citation type="journal article" date="2016" name="Genome Announc.">
        <title>Complete Genome Sequences of Aerococcus christensenii CCUG 28831T, Aerococcus sanguinicola CCUG 43001T, Aerococcus urinae CCUG 36881T, Aerococcus urinaeequi CCUG 28094T, Aerococcus urinaehominis CCUG 42038 BT, and Aerococcus viridans CCUG 4311T.</title>
        <authorList>
            <person name="Carkaci D."/>
            <person name="Dargis R."/>
            <person name="Nielsen X.C."/>
            <person name="Skovgaard O."/>
            <person name="Fuursted K."/>
            <person name="Christensen J.J."/>
        </authorList>
    </citation>
    <scope>NUCLEOTIDE SEQUENCE [LARGE SCALE GENOMIC DNA]</scope>
    <source>
        <strain evidence="3 5">CCUG43001</strain>
    </source>
</reference>
<dbReference type="InterPro" id="IPR018187">
    <property type="entry name" value="Asp/Glu_racemase_AS_1"/>
</dbReference>
<dbReference type="PANTHER" id="PTHR21198">
    <property type="entry name" value="GLUTAMATE RACEMASE"/>
    <property type="match status" value="1"/>
</dbReference>
<name>A0A109RD89_9LACT</name>
<dbReference type="OrthoDB" id="9803739at2"/>
<evidence type="ECO:0000313" key="3">
    <source>
        <dbReference type="EMBL" id="AMB93743.1"/>
    </source>
</evidence>
<evidence type="ECO:0000313" key="4">
    <source>
        <dbReference type="EMBL" id="PKZ21528.1"/>
    </source>
</evidence>
<dbReference type="AlphaFoldDB" id="A0A109RD89"/>
<keyword evidence="2" id="KW-0413">Isomerase</keyword>
<dbReference type="GeneID" id="92902984"/>
<evidence type="ECO:0000313" key="5">
    <source>
        <dbReference type="Proteomes" id="UP000069912"/>
    </source>
</evidence>
<evidence type="ECO:0000256" key="1">
    <source>
        <dbReference type="ARBA" id="ARBA00007847"/>
    </source>
</evidence>
<evidence type="ECO:0000256" key="2">
    <source>
        <dbReference type="ARBA" id="ARBA00023235"/>
    </source>
</evidence>
<dbReference type="Pfam" id="PF01177">
    <property type="entry name" value="Asp_Glu_race"/>
    <property type="match status" value="1"/>
</dbReference>
<dbReference type="GO" id="GO:0047661">
    <property type="term" value="F:amino-acid racemase activity"/>
    <property type="evidence" value="ECO:0007669"/>
    <property type="project" value="InterPro"/>
</dbReference>
<sequence>MKHFFGIIGGMGTVATTNFLEEMNKLYRPESDQAYLNYILFNHATVPDRTAYILDHDQASPVEPLIEDIKQIESLGPDFLAIPCNTAHYFFDDLQAATELPIINMLTLVEEALADHQGEKIGICATKGTSQSGLYHRTIERAGCQPLAPDEALQEKIMTLIYDQVKNQALADLSLYEEILSDFMDQGASAVILGCTEVSYVNSHDPKKAFPIIDAEKLLVAEVVRQGIQSQGKEVNS</sequence>
<dbReference type="InterPro" id="IPR015942">
    <property type="entry name" value="Asp/Glu/hydantoin_racemase"/>
</dbReference>
<organism evidence="3 5">
    <name type="scientific">Aerococcus sanguinicola</name>
    <dbReference type="NCBI Taxonomy" id="119206"/>
    <lineage>
        <taxon>Bacteria</taxon>
        <taxon>Bacillati</taxon>
        <taxon>Bacillota</taxon>
        <taxon>Bacilli</taxon>
        <taxon>Lactobacillales</taxon>
        <taxon>Aerococcaceae</taxon>
        <taxon>Aerococcus</taxon>
    </lineage>
</organism>
<reference evidence="4 6" key="3">
    <citation type="submission" date="2017-12" db="EMBL/GenBank/DDBJ databases">
        <title>Phylogenetic diversity of female urinary microbiome.</title>
        <authorList>
            <person name="Thomas-White K."/>
            <person name="Wolfe A.J."/>
        </authorList>
    </citation>
    <scope>NUCLEOTIDE SEQUENCE [LARGE SCALE GENOMIC DNA]</scope>
    <source>
        <strain evidence="4 6">UMB0139</strain>
    </source>
</reference>
<gene>
    <name evidence="3" type="ORF">AWM72_02740</name>
    <name evidence="4" type="ORF">CYJ28_06355</name>
</gene>
<protein>
    <submittedName>
        <fullName evidence="3">Aspartate racemase</fullName>
    </submittedName>
</protein>
<proteinExistence type="inferred from homology"/>
<dbReference type="PROSITE" id="PS00923">
    <property type="entry name" value="ASP_GLU_RACEMASE_1"/>
    <property type="match status" value="1"/>
</dbReference>
<dbReference type="EMBL" id="CP014160">
    <property type="protein sequence ID" value="AMB93743.1"/>
    <property type="molecule type" value="Genomic_DNA"/>
</dbReference>
<dbReference type="KEGG" id="asan:AWM72_02740"/>
<dbReference type="NCBIfam" id="TIGR00035">
    <property type="entry name" value="asp_race"/>
    <property type="match status" value="1"/>
</dbReference>
<dbReference type="Proteomes" id="UP000069912">
    <property type="component" value="Chromosome"/>
</dbReference>
<dbReference type="EMBL" id="PKGY01000003">
    <property type="protein sequence ID" value="PKZ21528.1"/>
    <property type="molecule type" value="Genomic_DNA"/>
</dbReference>
<dbReference type="RefSeq" id="WP_067972788.1">
    <property type="nucleotide sequence ID" value="NZ_CAJHKM010000004.1"/>
</dbReference>
<keyword evidence="5" id="KW-1185">Reference proteome</keyword>
<dbReference type="Proteomes" id="UP000234239">
    <property type="component" value="Unassembled WGS sequence"/>
</dbReference>
<evidence type="ECO:0000313" key="6">
    <source>
        <dbReference type="Proteomes" id="UP000234239"/>
    </source>
</evidence>
<reference evidence="5" key="2">
    <citation type="submission" date="2016-01" db="EMBL/GenBank/DDBJ databases">
        <title>Six Aerococcus type strain genome sequencing and assembly using PacBio and Illumina Hiseq.</title>
        <authorList>
            <person name="Carkaci D."/>
            <person name="Dargis R."/>
            <person name="Nielsen X.C."/>
            <person name="Skovgaard O."/>
            <person name="Fuursted K."/>
            <person name="Christensen J.J."/>
        </authorList>
    </citation>
    <scope>NUCLEOTIDE SEQUENCE [LARGE SCALE GENOMIC DNA]</scope>
    <source>
        <strain evidence="5">CCUG43001</strain>
    </source>
</reference>